<evidence type="ECO:0000313" key="5">
    <source>
        <dbReference type="EMBL" id="MBL0374279.1"/>
    </source>
</evidence>
<proteinExistence type="predicted"/>
<evidence type="ECO:0000256" key="1">
    <source>
        <dbReference type="ARBA" id="ARBA00022801"/>
    </source>
</evidence>
<evidence type="ECO:0000256" key="3">
    <source>
        <dbReference type="SAM" id="MobiDB-lite"/>
    </source>
</evidence>
<evidence type="ECO:0000313" key="6">
    <source>
        <dbReference type="Proteomes" id="UP000633219"/>
    </source>
</evidence>
<dbReference type="EMBL" id="JAEQNC010000012">
    <property type="protein sequence ID" value="MBL0374279.1"/>
    <property type="molecule type" value="Genomic_DNA"/>
</dbReference>
<dbReference type="SUPFAM" id="SSF53590">
    <property type="entry name" value="Nucleoside hydrolase"/>
    <property type="match status" value="1"/>
</dbReference>
<dbReference type="PANTHER" id="PTHR12304">
    <property type="entry name" value="INOSINE-URIDINE PREFERRING NUCLEOSIDE HYDROLASE"/>
    <property type="match status" value="1"/>
</dbReference>
<organism evidence="5 6">
    <name type="scientific">Rhizobium setariae</name>
    <dbReference type="NCBI Taxonomy" id="2801340"/>
    <lineage>
        <taxon>Bacteria</taxon>
        <taxon>Pseudomonadati</taxon>
        <taxon>Pseudomonadota</taxon>
        <taxon>Alphaproteobacteria</taxon>
        <taxon>Hyphomicrobiales</taxon>
        <taxon>Rhizobiaceae</taxon>
        <taxon>Rhizobium/Agrobacterium group</taxon>
        <taxon>Rhizobium</taxon>
    </lineage>
</organism>
<evidence type="ECO:0000259" key="4">
    <source>
        <dbReference type="Pfam" id="PF01156"/>
    </source>
</evidence>
<keyword evidence="1 5" id="KW-0378">Hydrolase</keyword>
<evidence type="ECO:0000256" key="2">
    <source>
        <dbReference type="ARBA" id="ARBA00023295"/>
    </source>
</evidence>
<sequence length="309" mass="33175">MAPQQIIIDCDPGIDDAIAILLALASPHEIEVRAIHTVVGNRSVDKAELNARRILSLVGRGDIAVHRGCERYLMQAAPQHQSSHGSDGLGEVELDDPDFTARPQHAVDALISQINATPGEVTVCAIGPLTNIALALVKEPEIAAKIQRIVFMGGAAFGPGNMTSQAEFNIWCDPYAARIVLSFGIPTTMFGLDVTNKCRIIHGLIDELAALKAPAARKAAEMLRHYSLSDTALHDACVIAYLIDQTLFSGVDAYLTVDTTDGPCFGRTVADVTEWDLKGHTPNCLVMTEVDDIRVLALIRSRLAGVFCG</sequence>
<dbReference type="PROSITE" id="PS01247">
    <property type="entry name" value="IUNH"/>
    <property type="match status" value="1"/>
</dbReference>
<dbReference type="Pfam" id="PF01156">
    <property type="entry name" value="IU_nuc_hydro"/>
    <property type="match status" value="1"/>
</dbReference>
<feature type="region of interest" description="Disordered" evidence="3">
    <location>
        <begin position="76"/>
        <end position="95"/>
    </location>
</feature>
<dbReference type="Proteomes" id="UP000633219">
    <property type="component" value="Unassembled WGS sequence"/>
</dbReference>
<dbReference type="InterPro" id="IPR036452">
    <property type="entry name" value="Ribo_hydro-like"/>
</dbReference>
<protein>
    <submittedName>
        <fullName evidence="5">Nucleoside hydrolase</fullName>
    </submittedName>
</protein>
<dbReference type="GO" id="GO:0008477">
    <property type="term" value="F:purine nucleosidase activity"/>
    <property type="evidence" value="ECO:0007669"/>
    <property type="project" value="TreeGrafter"/>
</dbReference>
<dbReference type="AlphaFoldDB" id="A0A936YPA0"/>
<comment type="caution">
    <text evidence="5">The sequence shown here is derived from an EMBL/GenBank/DDBJ whole genome shotgun (WGS) entry which is preliminary data.</text>
</comment>
<name>A0A936YPA0_9HYPH</name>
<dbReference type="InterPro" id="IPR023186">
    <property type="entry name" value="IUNH"/>
</dbReference>
<keyword evidence="2" id="KW-0326">Glycosidase</keyword>
<dbReference type="RefSeq" id="WP_201662360.1">
    <property type="nucleotide sequence ID" value="NZ_JAEQNC010000012.1"/>
</dbReference>
<dbReference type="PANTHER" id="PTHR12304:SF4">
    <property type="entry name" value="URIDINE NUCLEOSIDASE"/>
    <property type="match status" value="1"/>
</dbReference>
<gene>
    <name evidence="5" type="ORF">JJB09_19830</name>
</gene>
<dbReference type="Gene3D" id="3.90.245.10">
    <property type="entry name" value="Ribonucleoside hydrolase-like"/>
    <property type="match status" value="1"/>
</dbReference>
<reference evidence="5" key="1">
    <citation type="submission" date="2021-01" db="EMBL/GenBank/DDBJ databases">
        <title>Rhizobium sp. strain KVB221 16S ribosomal RNA gene Genome sequencing and assembly.</title>
        <authorList>
            <person name="Kang M."/>
        </authorList>
    </citation>
    <scope>NUCLEOTIDE SEQUENCE</scope>
    <source>
        <strain evidence="5">KVB221</strain>
    </source>
</reference>
<dbReference type="GO" id="GO:0045437">
    <property type="term" value="F:uridine nucleosidase activity"/>
    <property type="evidence" value="ECO:0007669"/>
    <property type="project" value="UniProtKB-ARBA"/>
</dbReference>
<dbReference type="GO" id="GO:0005829">
    <property type="term" value="C:cytosol"/>
    <property type="evidence" value="ECO:0007669"/>
    <property type="project" value="TreeGrafter"/>
</dbReference>
<accession>A0A936YPA0</accession>
<dbReference type="GO" id="GO:0006152">
    <property type="term" value="P:purine nucleoside catabolic process"/>
    <property type="evidence" value="ECO:0007669"/>
    <property type="project" value="TreeGrafter"/>
</dbReference>
<dbReference type="InterPro" id="IPR015910">
    <property type="entry name" value="I/U_nuclsd_hydro_CS"/>
</dbReference>
<dbReference type="InterPro" id="IPR001910">
    <property type="entry name" value="Inosine/uridine_hydrolase_dom"/>
</dbReference>
<feature type="domain" description="Inosine/uridine-preferring nucleoside hydrolase" evidence="4">
    <location>
        <begin position="6"/>
        <end position="295"/>
    </location>
</feature>
<dbReference type="CDD" id="cd02651">
    <property type="entry name" value="nuc_hydro_IU_UC_XIUA"/>
    <property type="match status" value="1"/>
</dbReference>
<keyword evidence="6" id="KW-1185">Reference proteome</keyword>